<sequence length="468" mass="50717">MPCQRLPRALPALGGILILTLLSGGSAYADAKPWRLHEALSAPAWLDVGGTYRARFEHLDGDFRAGSSGSTQILVGRLLFGVQANFDPFYIGAELEDSRSQLDDSDTPLGTDDVDAIALLRAYIGAKGLNMFAAGDQLDVTAGRLTIDLGSRRLVARNRFRNTINGFTGVNALWQGPAGTQLQTFYTLPVHRRPTDRDRLDDNDIVTDTESFKVRFWAVDLRQENLFGGATGEAYVFGLHEDDGSDVPTANRRLLTPGVRLFSAPAKGAWDFEVEAAGQVGKSRSTTSSADTTDLDHRAGFVHAHLAHTFDAPWSPRLVLQYDFASGDGDPNDGENNRFDTLFGARRWEFGPTGIYGALARSNINSPGTRIEIKPSPNLNGFVGYRAVWLASDRDALTTAEVRDPGGASGSFVGHQIEARVRADVLPGNLGMEFGGAYLFDGEFLKKAPNAAGNGDTAYFYTQSTLTF</sequence>
<dbReference type="eggNOG" id="COG3637">
    <property type="taxonomic scope" value="Bacteria"/>
</dbReference>
<proteinExistence type="predicted"/>
<dbReference type="STRING" id="314278.NB231_10158"/>
<keyword evidence="3" id="KW-1185">Reference proteome</keyword>
<dbReference type="OrthoDB" id="9789168at2"/>
<organism evidence="2 3">
    <name type="scientific">Nitrococcus mobilis Nb-231</name>
    <dbReference type="NCBI Taxonomy" id="314278"/>
    <lineage>
        <taxon>Bacteria</taxon>
        <taxon>Pseudomonadati</taxon>
        <taxon>Pseudomonadota</taxon>
        <taxon>Gammaproteobacteria</taxon>
        <taxon>Chromatiales</taxon>
        <taxon>Ectothiorhodospiraceae</taxon>
        <taxon>Nitrococcus</taxon>
    </lineage>
</organism>
<dbReference type="HOGENOM" id="CLU_040635_0_0_6"/>
<protein>
    <recommendedName>
        <fullName evidence="1">Alginate export domain-containing protein</fullName>
    </recommendedName>
</protein>
<dbReference type="Gene3D" id="2.40.160.100">
    <property type="match status" value="1"/>
</dbReference>
<dbReference type="InterPro" id="IPR053728">
    <property type="entry name" value="Alginate_Permeability_Chnl"/>
</dbReference>
<name>A4BNK9_9GAMM</name>
<evidence type="ECO:0000259" key="1">
    <source>
        <dbReference type="Pfam" id="PF13372"/>
    </source>
</evidence>
<dbReference type="AlphaFoldDB" id="A4BNK9"/>
<evidence type="ECO:0000313" key="2">
    <source>
        <dbReference type="EMBL" id="EAR22808.1"/>
    </source>
</evidence>
<accession>A4BNK9</accession>
<gene>
    <name evidence="2" type="ORF">NB231_10158</name>
</gene>
<dbReference type="EMBL" id="AAOF01000002">
    <property type="protein sequence ID" value="EAR22808.1"/>
    <property type="molecule type" value="Genomic_DNA"/>
</dbReference>
<dbReference type="InterPro" id="IPR025388">
    <property type="entry name" value="Alginate_export_dom"/>
</dbReference>
<dbReference type="Pfam" id="PF13372">
    <property type="entry name" value="Alginate_exp"/>
    <property type="match status" value="1"/>
</dbReference>
<feature type="domain" description="Alginate export" evidence="1">
    <location>
        <begin position="45"/>
        <end position="454"/>
    </location>
</feature>
<evidence type="ECO:0000313" key="3">
    <source>
        <dbReference type="Proteomes" id="UP000003374"/>
    </source>
</evidence>
<dbReference type="Proteomes" id="UP000003374">
    <property type="component" value="Unassembled WGS sequence"/>
</dbReference>
<reference evidence="2 3" key="1">
    <citation type="submission" date="2006-02" db="EMBL/GenBank/DDBJ databases">
        <authorList>
            <person name="Waterbury J."/>
            <person name="Ferriera S."/>
            <person name="Johnson J."/>
            <person name="Kravitz S."/>
            <person name="Halpern A."/>
            <person name="Remington K."/>
            <person name="Beeson K."/>
            <person name="Tran B."/>
            <person name="Rogers Y.-H."/>
            <person name="Friedman R."/>
            <person name="Venter J.C."/>
        </authorList>
    </citation>
    <scope>NUCLEOTIDE SEQUENCE [LARGE SCALE GENOMIC DNA]</scope>
    <source>
        <strain evidence="2 3">Nb-231</strain>
    </source>
</reference>
<comment type="caution">
    <text evidence="2">The sequence shown here is derived from an EMBL/GenBank/DDBJ whole genome shotgun (WGS) entry which is preliminary data.</text>
</comment>